<feature type="compositionally biased region" description="Polar residues" evidence="1">
    <location>
        <begin position="172"/>
        <end position="194"/>
    </location>
</feature>
<feature type="domain" description="Outer membrane protein beta-barrel" evidence="3">
    <location>
        <begin position="308"/>
        <end position="487"/>
    </location>
</feature>
<dbReference type="Pfam" id="PF13568">
    <property type="entry name" value="OMP_b-brl_2"/>
    <property type="match status" value="1"/>
</dbReference>
<dbReference type="InterPro" id="IPR025665">
    <property type="entry name" value="Beta-barrel_OMP_2"/>
</dbReference>
<evidence type="ECO:0000313" key="4">
    <source>
        <dbReference type="EMBL" id="KPM31013.1"/>
    </source>
</evidence>
<keyword evidence="5" id="KW-1185">Reference proteome</keyword>
<sequence length="521" mass="57575">MEKNNLDNLFKQKFKDFDAPADPQVWQRIEASLDKKKKKRVVPIWWQLGGVAALLAILLYILNPVADTPETTPNNPVVDTENVAPNSQQNKKEEIQLTNVDSNDNKDDRPSNLPNGAQQKEENGDGDLSNGIDKNLLPQKQKRLVNQERPNKGYLPKSRTQTDVATKATPKPKQQNQPLNFKSESTEVATTTPDNVEKSLPNAMANKKEEAISAVTGQTDVAHVKDDENPLERSKDSLGSKEKTAIAQQNEKTSIFDAIKEKDKEEEVALLEKESTSDKWSMGAAFAPVYYGSIGEGSPIHSNFASNDKSGNVNLSYGLQVSYNLSKKLSLRSGVHRVDFGYDTNEVAFSSSPESSTNALIDNIDYRPTARNLVVRSKPLEAQNPTSTDNEILVANPSRDGRMVQQLGYLEVPFELNYALLDKKLGVNIIGGFSSLFLVDNAVTLQDLQNASAATAMGSANNVNTLNFSTNIGLGIRYRFAPKLQFNLEPIFKYQLNTFSETAGSFNPYSLGVYSGINFRF</sequence>
<feature type="compositionally biased region" description="Polar residues" evidence="1">
    <location>
        <begin position="72"/>
        <end position="89"/>
    </location>
</feature>
<accession>A0A0P7A3G8</accession>
<dbReference type="RefSeq" id="WP_054559984.1">
    <property type="nucleotide sequence ID" value="NZ_LDJX01000006.1"/>
</dbReference>
<protein>
    <recommendedName>
        <fullName evidence="3">Outer membrane protein beta-barrel domain-containing protein</fullName>
    </recommendedName>
</protein>
<proteinExistence type="predicted"/>
<feature type="compositionally biased region" description="Basic and acidic residues" evidence="1">
    <location>
        <begin position="222"/>
        <end position="244"/>
    </location>
</feature>
<dbReference type="AlphaFoldDB" id="A0A0P7A3G8"/>
<gene>
    <name evidence="4" type="ORF">I595_2992</name>
</gene>
<keyword evidence="2" id="KW-1133">Transmembrane helix</keyword>
<keyword evidence="2" id="KW-0472">Membrane</keyword>
<name>A0A0P7A3G8_9FLAO</name>
<reference evidence="4 5" key="1">
    <citation type="submission" date="2015-09" db="EMBL/GenBank/DDBJ databases">
        <title>Genome sequence of the marine flavobacterium Croceitalea dokdonensis DOKDO 023 that contains proton- and sodium-pumping rhodopsins.</title>
        <authorList>
            <person name="Kwon S.-K."/>
            <person name="Lee H.K."/>
            <person name="Kwak M.-J."/>
            <person name="Kim J.F."/>
        </authorList>
    </citation>
    <scope>NUCLEOTIDE SEQUENCE [LARGE SCALE GENOMIC DNA]</scope>
    <source>
        <strain evidence="4 5">DOKDO 023</strain>
    </source>
</reference>
<dbReference type="EMBL" id="LDJX01000006">
    <property type="protein sequence ID" value="KPM31013.1"/>
    <property type="molecule type" value="Genomic_DNA"/>
</dbReference>
<comment type="caution">
    <text evidence="4">The sequence shown here is derived from an EMBL/GenBank/DDBJ whole genome shotgun (WGS) entry which is preliminary data.</text>
</comment>
<dbReference type="Proteomes" id="UP000050280">
    <property type="component" value="Unassembled WGS sequence"/>
</dbReference>
<feature type="region of interest" description="Disordered" evidence="1">
    <location>
        <begin position="72"/>
        <end position="199"/>
    </location>
</feature>
<evidence type="ECO:0000259" key="3">
    <source>
        <dbReference type="Pfam" id="PF13568"/>
    </source>
</evidence>
<organism evidence="4 5">
    <name type="scientific">Croceitalea dokdonensis DOKDO 023</name>
    <dbReference type="NCBI Taxonomy" id="1300341"/>
    <lineage>
        <taxon>Bacteria</taxon>
        <taxon>Pseudomonadati</taxon>
        <taxon>Bacteroidota</taxon>
        <taxon>Flavobacteriia</taxon>
        <taxon>Flavobacteriales</taxon>
        <taxon>Flavobacteriaceae</taxon>
        <taxon>Croceitalea</taxon>
    </lineage>
</organism>
<evidence type="ECO:0000256" key="2">
    <source>
        <dbReference type="SAM" id="Phobius"/>
    </source>
</evidence>
<keyword evidence="2" id="KW-0812">Transmembrane</keyword>
<evidence type="ECO:0000313" key="5">
    <source>
        <dbReference type="Proteomes" id="UP000050280"/>
    </source>
</evidence>
<evidence type="ECO:0000256" key="1">
    <source>
        <dbReference type="SAM" id="MobiDB-lite"/>
    </source>
</evidence>
<feature type="transmembrane region" description="Helical" evidence="2">
    <location>
        <begin position="44"/>
        <end position="62"/>
    </location>
</feature>
<dbReference type="STRING" id="1300341.I595_2992"/>
<feature type="region of interest" description="Disordered" evidence="1">
    <location>
        <begin position="218"/>
        <end position="244"/>
    </location>
</feature>
<dbReference type="OrthoDB" id="1113942at2"/>